<proteinExistence type="predicted"/>
<reference evidence="2 3" key="1">
    <citation type="submission" date="2024-07" db="EMBL/GenBank/DDBJ databases">
        <title>Section-level genome sequencing and comparative genomics of Aspergillus sections Usti and Cavernicolus.</title>
        <authorList>
            <consortium name="Lawrence Berkeley National Laboratory"/>
            <person name="Nybo J.L."/>
            <person name="Vesth T.C."/>
            <person name="Theobald S."/>
            <person name="Frisvad J.C."/>
            <person name="Larsen T.O."/>
            <person name="Kjaerboelling I."/>
            <person name="Rothschild-Mancinelli K."/>
            <person name="Lyhne E.K."/>
            <person name="Kogle M.E."/>
            <person name="Barry K."/>
            <person name="Clum A."/>
            <person name="Na H."/>
            <person name="Ledsgaard L."/>
            <person name="Lin J."/>
            <person name="Lipzen A."/>
            <person name="Kuo A."/>
            <person name="Riley R."/>
            <person name="Mondo S."/>
            <person name="Labutti K."/>
            <person name="Haridas S."/>
            <person name="Pangalinan J."/>
            <person name="Salamov A.A."/>
            <person name="Simmons B.A."/>
            <person name="Magnuson J.K."/>
            <person name="Chen J."/>
            <person name="Drula E."/>
            <person name="Henrissat B."/>
            <person name="Wiebenga A."/>
            <person name="Lubbers R.J."/>
            <person name="Gomes A.C."/>
            <person name="Makela M.R."/>
            <person name="Stajich J."/>
            <person name="Grigoriev I.V."/>
            <person name="Mortensen U.H."/>
            <person name="De Vries R.P."/>
            <person name="Baker S.E."/>
            <person name="Andersen M.R."/>
        </authorList>
    </citation>
    <scope>NUCLEOTIDE SEQUENCE [LARGE SCALE GENOMIC DNA]</scope>
    <source>
        <strain evidence="2 3">CBS 123904</strain>
    </source>
</reference>
<keyword evidence="1" id="KW-0472">Membrane</keyword>
<gene>
    <name evidence="2" type="ORF">BJY01DRAFT_223985</name>
</gene>
<organism evidence="2 3">
    <name type="scientific">Aspergillus pseudoustus</name>
    <dbReference type="NCBI Taxonomy" id="1810923"/>
    <lineage>
        <taxon>Eukaryota</taxon>
        <taxon>Fungi</taxon>
        <taxon>Dikarya</taxon>
        <taxon>Ascomycota</taxon>
        <taxon>Pezizomycotina</taxon>
        <taxon>Eurotiomycetes</taxon>
        <taxon>Eurotiomycetidae</taxon>
        <taxon>Eurotiales</taxon>
        <taxon>Aspergillaceae</taxon>
        <taxon>Aspergillus</taxon>
        <taxon>Aspergillus subgen. Nidulantes</taxon>
    </lineage>
</organism>
<evidence type="ECO:0000256" key="1">
    <source>
        <dbReference type="SAM" id="Phobius"/>
    </source>
</evidence>
<protein>
    <submittedName>
        <fullName evidence="2">Uncharacterized protein</fullName>
    </submittedName>
</protein>
<sequence>MLWSTEGILAFITLITSLPTCFIAVYTIINRRRGYRPYNPYRSYPSPQLGPSPDRADLVPVPGPDPHRWAFSMAPSRFRDPQSLAEDGLSLNYYELRFGSLEARRQIA</sequence>
<evidence type="ECO:0000313" key="2">
    <source>
        <dbReference type="EMBL" id="KAL2834785.1"/>
    </source>
</evidence>
<evidence type="ECO:0000313" key="3">
    <source>
        <dbReference type="Proteomes" id="UP001610446"/>
    </source>
</evidence>
<dbReference type="EMBL" id="JBFXLU010000213">
    <property type="protein sequence ID" value="KAL2834785.1"/>
    <property type="molecule type" value="Genomic_DNA"/>
</dbReference>
<accession>A0ABR4J4A1</accession>
<keyword evidence="1" id="KW-1133">Transmembrane helix</keyword>
<name>A0ABR4J4A1_9EURO</name>
<feature type="transmembrane region" description="Helical" evidence="1">
    <location>
        <begin position="6"/>
        <end position="29"/>
    </location>
</feature>
<keyword evidence="1" id="KW-0812">Transmembrane</keyword>
<dbReference type="Proteomes" id="UP001610446">
    <property type="component" value="Unassembled WGS sequence"/>
</dbReference>
<keyword evidence="3" id="KW-1185">Reference proteome</keyword>
<comment type="caution">
    <text evidence="2">The sequence shown here is derived from an EMBL/GenBank/DDBJ whole genome shotgun (WGS) entry which is preliminary data.</text>
</comment>